<proteinExistence type="predicted"/>
<comment type="caution">
    <text evidence="3">The sequence shown here is derived from an EMBL/GenBank/DDBJ whole genome shotgun (WGS) entry which is preliminary data.</text>
</comment>
<name>A0ABS9SF14_9BACT</name>
<keyword evidence="1" id="KW-0547">Nucleotide-binding</keyword>
<dbReference type="Gene3D" id="1.10.287.380">
    <property type="entry name" value="Valyl-tRNA synthetase, C-terminal domain"/>
    <property type="match status" value="1"/>
</dbReference>
<dbReference type="Proteomes" id="UP001202248">
    <property type="component" value="Unassembled WGS sequence"/>
</dbReference>
<sequence>MTAQLNDSNLPFEELQKSSNRIGEIASLLDEKEMRWLELSELIEG</sequence>
<accession>A0ABS9SF14</accession>
<evidence type="ECO:0000313" key="4">
    <source>
        <dbReference type="Proteomes" id="UP001202248"/>
    </source>
</evidence>
<protein>
    <recommendedName>
        <fullName evidence="5">ABC transporter Uup C-terminal domain-containing protein</fullName>
    </recommendedName>
</protein>
<dbReference type="InterPro" id="IPR037118">
    <property type="entry name" value="Val-tRNA_synth_C_sf"/>
</dbReference>
<reference evidence="3 4" key="1">
    <citation type="submission" date="2022-02" db="EMBL/GenBank/DDBJ databases">
        <authorList>
            <person name="Min J."/>
        </authorList>
    </citation>
    <scope>NUCLEOTIDE SEQUENCE [LARGE SCALE GENOMIC DNA]</scope>
    <source>
        <strain evidence="3 4">GR10-1</strain>
    </source>
</reference>
<evidence type="ECO:0000256" key="2">
    <source>
        <dbReference type="ARBA" id="ARBA00022840"/>
    </source>
</evidence>
<dbReference type="EMBL" id="JAKWBL010000001">
    <property type="protein sequence ID" value="MCH5596957.1"/>
    <property type="molecule type" value="Genomic_DNA"/>
</dbReference>
<evidence type="ECO:0000256" key="1">
    <source>
        <dbReference type="ARBA" id="ARBA00022741"/>
    </source>
</evidence>
<gene>
    <name evidence="3" type="ORF">MKP09_02985</name>
</gene>
<evidence type="ECO:0008006" key="5">
    <source>
        <dbReference type="Google" id="ProtNLM"/>
    </source>
</evidence>
<evidence type="ECO:0000313" key="3">
    <source>
        <dbReference type="EMBL" id="MCH5596957.1"/>
    </source>
</evidence>
<keyword evidence="2" id="KW-0067">ATP-binding</keyword>
<organism evidence="3 4">
    <name type="scientific">Niabella ginsengisoli</name>
    <dbReference type="NCBI Taxonomy" id="522298"/>
    <lineage>
        <taxon>Bacteria</taxon>
        <taxon>Pseudomonadati</taxon>
        <taxon>Bacteroidota</taxon>
        <taxon>Chitinophagia</taxon>
        <taxon>Chitinophagales</taxon>
        <taxon>Chitinophagaceae</taxon>
        <taxon>Niabella</taxon>
    </lineage>
</organism>
<dbReference type="RefSeq" id="WP_240829163.1">
    <property type="nucleotide sequence ID" value="NZ_JAKWBL010000001.1"/>
</dbReference>
<keyword evidence="4" id="KW-1185">Reference proteome</keyword>